<dbReference type="Gene3D" id="3.30.565.10">
    <property type="entry name" value="Histidine kinase-like ATPase, C-terminal domain"/>
    <property type="match status" value="1"/>
</dbReference>
<dbReference type="STRING" id="2518989.IMCC3088_440"/>
<keyword evidence="5" id="KW-0808">Transferase</keyword>
<evidence type="ECO:0000256" key="1">
    <source>
        <dbReference type="ARBA" id="ARBA00000085"/>
    </source>
</evidence>
<dbReference type="InterPro" id="IPR036097">
    <property type="entry name" value="HisK_dim/P_sf"/>
</dbReference>
<dbReference type="SMART" id="SM00388">
    <property type="entry name" value="HisKA"/>
    <property type="match status" value="1"/>
</dbReference>
<dbReference type="SMART" id="SM00387">
    <property type="entry name" value="HATPase_c"/>
    <property type="match status" value="1"/>
</dbReference>
<keyword evidence="6" id="KW-0812">Transmembrane</keyword>
<comment type="catalytic activity">
    <reaction evidence="1">
        <text>ATP + protein L-histidine = ADP + protein N-phospho-L-histidine.</text>
        <dbReference type="EC" id="2.7.13.3"/>
    </reaction>
</comment>
<evidence type="ECO:0000256" key="4">
    <source>
        <dbReference type="ARBA" id="ARBA00022553"/>
    </source>
</evidence>
<dbReference type="CDD" id="cd00082">
    <property type="entry name" value="HisKA"/>
    <property type="match status" value="1"/>
</dbReference>
<dbReference type="InterPro" id="IPR003594">
    <property type="entry name" value="HATPase_dom"/>
</dbReference>
<proteinExistence type="predicted"/>
<keyword evidence="7 10" id="KW-0418">Kinase</keyword>
<comment type="caution">
    <text evidence="10">The sequence shown here is derived from an EMBL/GenBank/DDBJ whole genome shotgun (WGS) entry which is preliminary data.</text>
</comment>
<dbReference type="Gene3D" id="1.10.287.130">
    <property type="match status" value="1"/>
</dbReference>
<dbReference type="GO" id="GO:0000155">
    <property type="term" value="F:phosphorelay sensor kinase activity"/>
    <property type="evidence" value="ECO:0007669"/>
    <property type="project" value="InterPro"/>
</dbReference>
<organism evidence="10 11">
    <name type="scientific">Aequoribacter fuscus</name>
    <dbReference type="NCBI Taxonomy" id="2518989"/>
    <lineage>
        <taxon>Bacteria</taxon>
        <taxon>Pseudomonadati</taxon>
        <taxon>Pseudomonadota</taxon>
        <taxon>Gammaproteobacteria</taxon>
        <taxon>Cellvibrionales</taxon>
        <taxon>Halieaceae</taxon>
        <taxon>Aequoribacter</taxon>
    </lineage>
</organism>
<dbReference type="SUPFAM" id="SSF55874">
    <property type="entry name" value="ATPase domain of HSP90 chaperone/DNA topoisomerase II/histidine kinase"/>
    <property type="match status" value="1"/>
</dbReference>
<dbReference type="PANTHER" id="PTHR45436:SF8">
    <property type="entry name" value="HISTIDINE KINASE"/>
    <property type="match status" value="1"/>
</dbReference>
<keyword evidence="9" id="KW-0472">Membrane</keyword>
<sequence length="473" mass="52950">MNNGTIKAWVQTLGLQLLSGFAAALALGGALLFVIFALFSYMNLYSTLHADVQGRVQFLSEVYHTQGLERLTEIVGRQGFSDDSADVLYFLEMKSAETSALAPAFAYRDDTFGLVQFLLQGLYWNNETERRMFAETESLNPELRLTVGRFYQDEFDAINYLVGKVAMVIAVFWLFAMLTTTVATHRALMGTHRIGTELRAIMQKNLEGRLPRDAVTPYLKDLVDVGNEMLDHVAMSLQGVRSVSDNIAHDLRTPLTRLRNKLTQLKPRVPKEYESTIDELLSDCDDLLASFNALLRISMLEAGSQIRTDAKQVSLRVVLQDVVEMYEPVANDTGVLIDFQAEYVEQINGETDLLGQMFANIIDNAIKFTPSGGVIQIRLERFGPEQIQVSIADSGVGIPEAERKQVFRRFYRGEPSRSEHKGHGLGLSLVQAIAFYHRASIKLKDNNPGLRVQVYFPLVLDATRSLAPDRAQA</sequence>
<comment type="subcellular location">
    <subcellularLocation>
        <location evidence="2">Membrane</location>
    </subcellularLocation>
</comment>
<evidence type="ECO:0000256" key="6">
    <source>
        <dbReference type="ARBA" id="ARBA00022692"/>
    </source>
</evidence>
<evidence type="ECO:0000256" key="2">
    <source>
        <dbReference type="ARBA" id="ARBA00004370"/>
    </source>
</evidence>
<dbReference type="eggNOG" id="COG2205">
    <property type="taxonomic scope" value="Bacteria"/>
</dbReference>
<dbReference type="EMBL" id="AEIG01000014">
    <property type="protein sequence ID" value="EGG30463.1"/>
    <property type="molecule type" value="Genomic_DNA"/>
</dbReference>
<evidence type="ECO:0000256" key="5">
    <source>
        <dbReference type="ARBA" id="ARBA00022679"/>
    </source>
</evidence>
<keyword evidence="8" id="KW-1133">Transmembrane helix</keyword>
<dbReference type="OrthoDB" id="9809766at2"/>
<keyword evidence="11" id="KW-1185">Reference proteome</keyword>
<evidence type="ECO:0000256" key="8">
    <source>
        <dbReference type="ARBA" id="ARBA00022989"/>
    </source>
</evidence>
<dbReference type="SUPFAM" id="SSF47384">
    <property type="entry name" value="Homodimeric domain of signal transducing histidine kinase"/>
    <property type="match status" value="1"/>
</dbReference>
<keyword evidence="4" id="KW-0597">Phosphoprotein</keyword>
<dbReference type="InterPro" id="IPR050428">
    <property type="entry name" value="TCS_sensor_his_kinase"/>
</dbReference>
<dbReference type="PROSITE" id="PS50109">
    <property type="entry name" value="HIS_KIN"/>
    <property type="match status" value="1"/>
</dbReference>
<dbReference type="InterPro" id="IPR036890">
    <property type="entry name" value="HATPase_C_sf"/>
</dbReference>
<dbReference type="InterPro" id="IPR004358">
    <property type="entry name" value="Sig_transdc_His_kin-like_C"/>
</dbReference>
<dbReference type="AlphaFoldDB" id="F3KZN4"/>
<dbReference type="Pfam" id="PF02518">
    <property type="entry name" value="HATPase_c"/>
    <property type="match status" value="1"/>
</dbReference>
<evidence type="ECO:0000256" key="7">
    <source>
        <dbReference type="ARBA" id="ARBA00022777"/>
    </source>
</evidence>
<dbReference type="Pfam" id="PF00512">
    <property type="entry name" value="HisKA"/>
    <property type="match status" value="1"/>
</dbReference>
<dbReference type="PRINTS" id="PR00344">
    <property type="entry name" value="BCTRLSENSOR"/>
</dbReference>
<evidence type="ECO:0000256" key="3">
    <source>
        <dbReference type="ARBA" id="ARBA00012438"/>
    </source>
</evidence>
<reference evidence="10 11" key="1">
    <citation type="journal article" date="2011" name="J. Bacteriol.">
        <title>Genome sequence of strain IMCC3088, a proteorhodopsin-containing marine bacterium belonging to the OM60/NOR5 clade.</title>
        <authorList>
            <person name="Jang Y."/>
            <person name="Oh H.M."/>
            <person name="Kang I."/>
            <person name="Lee K."/>
            <person name="Yang S.J."/>
            <person name="Cho J.C."/>
        </authorList>
    </citation>
    <scope>NUCLEOTIDE SEQUENCE [LARGE SCALE GENOMIC DNA]</scope>
    <source>
        <strain evidence="10 11">IMCC3088</strain>
    </source>
</reference>
<dbReference type="RefSeq" id="WP_009574875.1">
    <property type="nucleotide sequence ID" value="NZ_AEIG01000014.1"/>
</dbReference>
<gene>
    <name evidence="10" type="ORF">IMCC3088_440</name>
</gene>
<dbReference type="InterPro" id="IPR005467">
    <property type="entry name" value="His_kinase_dom"/>
</dbReference>
<evidence type="ECO:0000313" key="11">
    <source>
        <dbReference type="Proteomes" id="UP000005615"/>
    </source>
</evidence>
<dbReference type="Proteomes" id="UP000005615">
    <property type="component" value="Unassembled WGS sequence"/>
</dbReference>
<name>F3KZN4_9GAMM</name>
<evidence type="ECO:0000256" key="9">
    <source>
        <dbReference type="ARBA" id="ARBA00023136"/>
    </source>
</evidence>
<protein>
    <recommendedName>
        <fullName evidence="3">histidine kinase</fullName>
        <ecNumber evidence="3">2.7.13.3</ecNumber>
    </recommendedName>
</protein>
<dbReference type="CDD" id="cd00075">
    <property type="entry name" value="HATPase"/>
    <property type="match status" value="1"/>
</dbReference>
<dbReference type="EC" id="2.7.13.3" evidence="3"/>
<accession>F3KZN4</accession>
<dbReference type="InterPro" id="IPR003661">
    <property type="entry name" value="HisK_dim/P_dom"/>
</dbReference>
<dbReference type="PANTHER" id="PTHR45436">
    <property type="entry name" value="SENSOR HISTIDINE KINASE YKOH"/>
    <property type="match status" value="1"/>
</dbReference>
<dbReference type="GO" id="GO:0005886">
    <property type="term" value="C:plasma membrane"/>
    <property type="evidence" value="ECO:0007669"/>
    <property type="project" value="TreeGrafter"/>
</dbReference>
<evidence type="ECO:0000313" key="10">
    <source>
        <dbReference type="EMBL" id="EGG30463.1"/>
    </source>
</evidence>